<comment type="caution">
    <text evidence="2">The sequence shown here is derived from an EMBL/GenBank/DDBJ whole genome shotgun (WGS) entry which is preliminary data.</text>
</comment>
<feature type="region of interest" description="Disordered" evidence="1">
    <location>
        <begin position="184"/>
        <end position="206"/>
    </location>
</feature>
<evidence type="ECO:0000256" key="1">
    <source>
        <dbReference type="SAM" id="MobiDB-lite"/>
    </source>
</evidence>
<keyword evidence="3" id="KW-1185">Reference proteome</keyword>
<dbReference type="RefSeq" id="WP_307224427.1">
    <property type="nucleotide sequence ID" value="NZ_CP116940.1"/>
</dbReference>
<dbReference type="Proteomes" id="UP001239167">
    <property type="component" value="Unassembled WGS sequence"/>
</dbReference>
<sequence>MPIQSGINPTNTANQQPTGPVDKKTASAQAVGDASGSSPQTNVAIKNAVTDLSKVLSDIIGAQNINTDDLSPEIQKLVQQLLQDAFSIDKTLAQGLGDALQARRYAFDQLASLGKMLSQLGELMENGDYTGLPDNIKVLLNNFRSLLTQENQYPSMVDMSKTAFNLLNNKDDSELPETLQTLVKTQPADTAGAENTSNTGDKRAGVNDNVRLLKNILDTFFKSDAAAGGKGTGGKPSVDSPVQQAVSAKVINTGTAEDSGEKLQSARAKMGNDAGLAGTEKNTVPQYPSGGGRASTQPAAERPTVIQNGRVIAEDTAETAAAGQKISNAVDSAVSSAASEPPDMKNMLQQPFSVATKAAATQMTQGSNIPIQQEISVPDFMNNTAQSMSALRDLGQLLLQNKQLSSADTALLKDFVNGNQQILSPKDVEQLQKVMQVVEGNIPGVVSQAAARNNVPNLPKLWAFVQLSDISTINDADAGSLKRAGENVSDFAKVMGQSFPTDSTSSAAQKSLDFILPIFLDERKSYPAYINVYNEGHRNSETGEEQYETWFRVCCLTENAGAVEIVLRLYNKQQLNVRLSFSSEDTAVSFENYLPELRSYLHESKLNLTELKIGTIE</sequence>
<reference evidence="2 3" key="1">
    <citation type="submission" date="2023-07" db="EMBL/GenBank/DDBJ databases">
        <title>Genomic Encyclopedia of Type Strains, Phase IV (KMG-IV): sequencing the most valuable type-strain genomes for metagenomic binning, comparative biology and taxonomic classification.</title>
        <authorList>
            <person name="Goeker M."/>
        </authorList>
    </citation>
    <scope>NUCLEOTIDE SEQUENCE [LARGE SCALE GENOMIC DNA]</scope>
    <source>
        <strain evidence="2 3">DSM 16980</strain>
    </source>
</reference>
<accession>A0ABT9Y8N8</accession>
<name>A0ABT9Y8N8_9FIRM</name>
<proteinExistence type="predicted"/>
<gene>
    <name evidence="2" type="ORF">J2S01_001923</name>
</gene>
<feature type="compositionally biased region" description="Polar residues" evidence="1">
    <location>
        <begin position="1"/>
        <end position="18"/>
    </location>
</feature>
<feature type="compositionally biased region" description="Polar residues" evidence="1">
    <location>
        <begin position="184"/>
        <end position="199"/>
    </location>
</feature>
<feature type="region of interest" description="Disordered" evidence="1">
    <location>
        <begin position="1"/>
        <end position="40"/>
    </location>
</feature>
<evidence type="ECO:0000313" key="3">
    <source>
        <dbReference type="Proteomes" id="UP001239167"/>
    </source>
</evidence>
<dbReference type="EMBL" id="JAUSUE010000013">
    <property type="protein sequence ID" value="MDQ0204198.1"/>
    <property type="molecule type" value="Genomic_DNA"/>
</dbReference>
<feature type="region of interest" description="Disordered" evidence="1">
    <location>
        <begin position="251"/>
        <end position="301"/>
    </location>
</feature>
<organism evidence="2 3">
    <name type="scientific">Pectinatus haikarae</name>
    <dbReference type="NCBI Taxonomy" id="349096"/>
    <lineage>
        <taxon>Bacteria</taxon>
        <taxon>Bacillati</taxon>
        <taxon>Bacillota</taxon>
        <taxon>Negativicutes</taxon>
        <taxon>Selenomonadales</taxon>
        <taxon>Selenomonadaceae</taxon>
        <taxon>Pectinatus</taxon>
    </lineage>
</organism>
<evidence type="ECO:0000313" key="2">
    <source>
        <dbReference type="EMBL" id="MDQ0204198.1"/>
    </source>
</evidence>
<protein>
    <submittedName>
        <fullName evidence="2">Uncharacterized protein</fullName>
    </submittedName>
</protein>